<dbReference type="eggNOG" id="ENOG502QRJN">
    <property type="taxonomic scope" value="Eukaryota"/>
</dbReference>
<dbReference type="Gene3D" id="3.90.1280.10">
    <property type="entry name" value="HSP33 redox switch-like"/>
    <property type="match status" value="1"/>
</dbReference>
<evidence type="ECO:0000256" key="2">
    <source>
        <dbReference type="ARBA" id="ARBA00022833"/>
    </source>
</evidence>
<dbReference type="GO" id="GO:0005737">
    <property type="term" value="C:cytoplasm"/>
    <property type="evidence" value="ECO:0007669"/>
    <property type="project" value="InterPro"/>
</dbReference>
<reference evidence="6 7" key="1">
    <citation type="journal article" date="2009" name="Science">
        <title>Green evolution and dynamic adaptations revealed by genomes of the marine picoeukaryotes Micromonas.</title>
        <authorList>
            <person name="Worden A.Z."/>
            <person name="Lee J.H."/>
            <person name="Mock T."/>
            <person name="Rouze P."/>
            <person name="Simmons M.P."/>
            <person name="Aerts A.L."/>
            <person name="Allen A.E."/>
            <person name="Cuvelier M.L."/>
            <person name="Derelle E."/>
            <person name="Everett M.V."/>
            <person name="Foulon E."/>
            <person name="Grimwood J."/>
            <person name="Gundlach H."/>
            <person name="Henrissat B."/>
            <person name="Napoli C."/>
            <person name="McDonald S.M."/>
            <person name="Parker M.S."/>
            <person name="Rombauts S."/>
            <person name="Salamov A."/>
            <person name="Von Dassow P."/>
            <person name="Badger J.H."/>
            <person name="Coutinho P.M."/>
            <person name="Demir E."/>
            <person name="Dubchak I."/>
            <person name="Gentemann C."/>
            <person name="Eikrem W."/>
            <person name="Gready J.E."/>
            <person name="John U."/>
            <person name="Lanier W."/>
            <person name="Lindquist E.A."/>
            <person name="Lucas S."/>
            <person name="Mayer K.F."/>
            <person name="Moreau H."/>
            <person name="Not F."/>
            <person name="Otillar R."/>
            <person name="Panaud O."/>
            <person name="Pangilinan J."/>
            <person name="Paulsen I."/>
            <person name="Piegu B."/>
            <person name="Poliakov A."/>
            <person name="Robbens S."/>
            <person name="Schmutz J."/>
            <person name="Toulza E."/>
            <person name="Wyss T."/>
            <person name="Zelensky A."/>
            <person name="Zhou K."/>
            <person name="Armbrust E.V."/>
            <person name="Bhattacharya D."/>
            <person name="Goodenough U.W."/>
            <person name="Van de Peer Y."/>
            <person name="Grigoriev I.V."/>
        </authorList>
    </citation>
    <scope>NUCLEOTIDE SEQUENCE [LARGE SCALE GENOMIC DNA]</scope>
    <source>
        <strain evidence="6 7">CCMP1545</strain>
    </source>
</reference>
<dbReference type="CDD" id="cd00498">
    <property type="entry name" value="Hsp33"/>
    <property type="match status" value="1"/>
</dbReference>
<dbReference type="OrthoDB" id="10264121at2759"/>
<dbReference type="InterPro" id="IPR016154">
    <property type="entry name" value="Heat_shock_Hsp33_C"/>
</dbReference>
<dbReference type="InterPro" id="IPR016153">
    <property type="entry name" value="Heat_shock_Hsp33_N"/>
</dbReference>
<keyword evidence="2" id="KW-0862">Zinc</keyword>
<dbReference type="Gene3D" id="3.55.30.10">
    <property type="entry name" value="Hsp33 domain"/>
    <property type="match status" value="1"/>
</dbReference>
<dbReference type="InterPro" id="IPR000397">
    <property type="entry name" value="Heat_shock_Hsp33"/>
</dbReference>
<evidence type="ECO:0000313" key="7">
    <source>
        <dbReference type="Proteomes" id="UP000001876"/>
    </source>
</evidence>
<dbReference type="SUPFAM" id="SSF64397">
    <property type="entry name" value="Hsp33 domain"/>
    <property type="match status" value="1"/>
</dbReference>
<keyword evidence="1" id="KW-0963">Cytoplasm</keyword>
<dbReference type="GO" id="GO:0051082">
    <property type="term" value="F:unfolded protein binding"/>
    <property type="evidence" value="ECO:0007669"/>
    <property type="project" value="InterPro"/>
</dbReference>
<keyword evidence="4" id="KW-0143">Chaperone</keyword>
<dbReference type="Pfam" id="PF01430">
    <property type="entry name" value="HSP33"/>
    <property type="match status" value="1"/>
</dbReference>
<evidence type="ECO:0000256" key="4">
    <source>
        <dbReference type="ARBA" id="ARBA00023186"/>
    </source>
</evidence>
<organism evidence="7">
    <name type="scientific">Micromonas pusilla (strain CCMP1545)</name>
    <name type="common">Picoplanktonic green alga</name>
    <dbReference type="NCBI Taxonomy" id="564608"/>
    <lineage>
        <taxon>Eukaryota</taxon>
        <taxon>Viridiplantae</taxon>
        <taxon>Chlorophyta</taxon>
        <taxon>Mamiellophyceae</taxon>
        <taxon>Mamiellales</taxon>
        <taxon>Mamiellaceae</taxon>
        <taxon>Micromonas</taxon>
    </lineage>
</organism>
<dbReference type="STRING" id="564608.C1N1Q6"/>
<dbReference type="PANTHER" id="PTHR30111">
    <property type="entry name" value="33 KDA CHAPERONIN"/>
    <property type="match status" value="1"/>
</dbReference>
<keyword evidence="7" id="KW-1185">Reference proteome</keyword>
<dbReference type="PANTHER" id="PTHR30111:SF1">
    <property type="entry name" value="33 KDA CHAPERONIN"/>
    <property type="match status" value="1"/>
</dbReference>
<dbReference type="Proteomes" id="UP000001876">
    <property type="component" value="Unassembled WGS sequence"/>
</dbReference>
<evidence type="ECO:0000256" key="5">
    <source>
        <dbReference type="ARBA" id="ARBA00023284"/>
    </source>
</evidence>
<dbReference type="GO" id="GO:0044183">
    <property type="term" value="F:protein folding chaperone"/>
    <property type="evidence" value="ECO:0007669"/>
    <property type="project" value="TreeGrafter"/>
</dbReference>
<sequence length="330" mass="34745">MPFRARCGGAVAPASSARRRAARGSSRAVTARASADDEIYRVMSANQEVSVVAVVGTKVVADAVSRHKTAPTATAALGRTMLSALLLGVFKGDDETVQITFKGDGPIGTIMAISDNRGMVKGMCANPSADPPLRPDGKLNVGAAVGKGILSVSRAHPDWKQPFTGMVNIVTGEIAEDVATYMLESEQVTSAIAVGVSLDRALEIRSAGGYMVQVLPFASEETVSALEKSIAALPSTTDMIADGWDARTIAAKVLGDLGVIEDTASRSTPSYGPCDLDDLRTRMMRALASMGRAEVESIIKEQGVVEMTCEFCKDTIVFTEQELLSAKDEI</sequence>
<accession>C1N1Q6</accession>
<keyword evidence="3" id="KW-1015">Disulfide bond</keyword>
<name>C1N1Q6_MICPC</name>
<gene>
    <name evidence="6" type="ORF">MICPUCDRAFT_20886</name>
</gene>
<evidence type="ECO:0000313" key="6">
    <source>
        <dbReference type="EMBL" id="EEH53871.1"/>
    </source>
</evidence>
<proteinExistence type="predicted"/>
<dbReference type="PIRSF" id="PIRSF005261">
    <property type="entry name" value="Heat_shock_Hsp33"/>
    <property type="match status" value="1"/>
</dbReference>
<dbReference type="RefSeq" id="XP_003062159.1">
    <property type="nucleotide sequence ID" value="XM_003062113.1"/>
</dbReference>
<protein>
    <submittedName>
        <fullName evidence="6">Predicted protein</fullName>
    </submittedName>
</protein>
<dbReference type="AlphaFoldDB" id="C1N1Q6"/>
<dbReference type="GeneID" id="9687396"/>
<dbReference type="OMA" id="DMQCECC"/>
<dbReference type="GO" id="GO:0042026">
    <property type="term" value="P:protein refolding"/>
    <property type="evidence" value="ECO:0007669"/>
    <property type="project" value="TreeGrafter"/>
</dbReference>
<dbReference type="SUPFAM" id="SSF118352">
    <property type="entry name" value="HSP33 redox switch-like"/>
    <property type="match status" value="1"/>
</dbReference>
<dbReference type="KEGG" id="mpp:MICPUCDRAFT_20886"/>
<dbReference type="EMBL" id="GG663745">
    <property type="protein sequence ID" value="EEH53871.1"/>
    <property type="molecule type" value="Genomic_DNA"/>
</dbReference>
<keyword evidence="5" id="KW-0676">Redox-active center</keyword>
<evidence type="ECO:0000256" key="1">
    <source>
        <dbReference type="ARBA" id="ARBA00022490"/>
    </source>
</evidence>
<evidence type="ECO:0000256" key="3">
    <source>
        <dbReference type="ARBA" id="ARBA00023157"/>
    </source>
</evidence>